<dbReference type="Pfam" id="PF05136">
    <property type="entry name" value="Phage_portal_2"/>
    <property type="match status" value="1"/>
</dbReference>
<dbReference type="Proteomes" id="UP000241620">
    <property type="component" value="Segment"/>
</dbReference>
<feature type="compositionally biased region" description="Polar residues" evidence="1">
    <location>
        <begin position="518"/>
        <end position="527"/>
    </location>
</feature>
<protein>
    <submittedName>
        <fullName evidence="2">Portal protein</fullName>
    </submittedName>
</protein>
<dbReference type="GeneID" id="54987810"/>
<evidence type="ECO:0000256" key="1">
    <source>
        <dbReference type="SAM" id="MobiDB-lite"/>
    </source>
</evidence>
<dbReference type="EMBL" id="MG711467">
    <property type="protein sequence ID" value="AUV56846.1"/>
    <property type="molecule type" value="Genomic_DNA"/>
</dbReference>
<evidence type="ECO:0000313" key="2">
    <source>
        <dbReference type="EMBL" id="AUV56846.1"/>
    </source>
</evidence>
<name>A0A2K9V452_9CAUD</name>
<dbReference type="GO" id="GO:0005198">
    <property type="term" value="F:structural molecule activity"/>
    <property type="evidence" value="ECO:0007669"/>
    <property type="project" value="InterPro"/>
</dbReference>
<dbReference type="KEGG" id="vg:54987810"/>
<dbReference type="NCBIfam" id="TIGR01539">
    <property type="entry name" value="portal_lambda"/>
    <property type="match status" value="1"/>
</dbReference>
<dbReference type="RefSeq" id="YP_009797396.1">
    <property type="nucleotide sequence ID" value="NC_047914.1"/>
</dbReference>
<reference evidence="2 3" key="1">
    <citation type="submission" date="2017-12" db="EMBL/GenBank/DDBJ databases">
        <title>Phages infecting Faecalibacterium prausnitzii belong to novel viral genera that help decipher intestinal viromes.</title>
        <authorList>
            <person name="Petit M.-A."/>
            <person name="De Paepe M."/>
            <person name="Benevides L."/>
            <person name="Langella P."/>
        </authorList>
    </citation>
    <scope>NUCLEOTIDE SEQUENCE [LARGE SCALE GENOMIC DNA]</scope>
</reference>
<accession>A0A2K9V452</accession>
<evidence type="ECO:0000313" key="3">
    <source>
        <dbReference type="Proteomes" id="UP000241620"/>
    </source>
</evidence>
<sequence>MSVRYRVTAAPQASGYSEAGASYKRRALRAFFPNSNSPSSDIHDNADILRQRSRMLYMSAPVATSAINTNRTKIVGTGLTLKATVDRNVLGLSPEKAKEWQSKTEAEFRLWAENRRSCDAMGLNDFYGLQQLALKSWLMSGDVFAVVKIRDPDKLHPYGLRLHLVEADRVSTPDNLGGMLDGLGYTEGTNPNTGNKIYDGVEVDSSGMIVAYHVRNTYPHEWRNDITKWQRVEAVGATTGLPQILHIMESERPDQYRGVPLIAPIIEPLLQLRRYTESELLAALVQSFFTAWIVTDTPKNAIPFDETGSGDLGGVPVDNPKADNASHSPNEYEMGPGTVAHLGKGEDIKFGNPNIPTAGFDTFVKTLCKLMGGAIEMPYELLLKEFNASYSASRAALLEAWEGIKMRRAWLVGSFCQPVYEIWLSEAVARGRVIAPGFFDDPLVRAAWCGARWIGPVQGTLDPKKEVEAAVLQTHHGFRTHEQVTRELGGGDWEDNVAELAHENEQLKAAGSEGVIETTESVTTQGGKENAESTE</sequence>
<dbReference type="InterPro" id="IPR006429">
    <property type="entry name" value="Phage_lambda_portal"/>
</dbReference>
<keyword evidence="3" id="KW-1185">Reference proteome</keyword>
<proteinExistence type="predicted"/>
<feature type="region of interest" description="Disordered" evidence="1">
    <location>
        <begin position="508"/>
        <end position="535"/>
    </location>
</feature>
<dbReference type="GO" id="GO:0019068">
    <property type="term" value="P:virion assembly"/>
    <property type="evidence" value="ECO:0007669"/>
    <property type="project" value="InterPro"/>
</dbReference>
<organism evidence="2 3">
    <name type="scientific">Faecalibacterium phage FP_Taranis</name>
    <dbReference type="NCBI Taxonomy" id="2070186"/>
    <lineage>
        <taxon>Viruses</taxon>
        <taxon>Duplodnaviria</taxon>
        <taxon>Heunggongvirae</taxon>
        <taxon>Uroviricota</taxon>
        <taxon>Caudoviricetes</taxon>
        <taxon>Taranisvirus</taxon>
        <taxon>Taranisvirus taranis</taxon>
    </lineage>
</organism>